<sequence length="278" mass="29759">MDCSAVVTAWFVTAADVAAVINSHPRADRGFGRKLLAQLNPSWPITPIGQFSMNRSVPTSTGEFYIAGFPGVGIIQTVVEDARSVAHLPDFLLTALPAADVYISTVNESSGLGGFAHFSGGVLRRSFVAIPDRIFEDEGVPEPFELPFWSQERADGGILLPFDPVELAVASQQGWLGVDVSVEGPPINIVAFAVDGRPEPKQVPLVTRPVAPVDTGSEALEPDYEDLSIDAEAEMTARMRDTAARASDVGRTLLSGMSDAAKSAAHSARERLRRIDRC</sequence>
<dbReference type="InterPro" id="IPR053847">
    <property type="entry name" value="DUF6928"/>
</dbReference>
<evidence type="ECO:0000256" key="1">
    <source>
        <dbReference type="SAM" id="MobiDB-lite"/>
    </source>
</evidence>
<dbReference type="AlphaFoldDB" id="U3GXB2"/>
<organism evidence="2 3">
    <name type="scientific">Corynebacterium argentoratense DSM 44202</name>
    <dbReference type="NCBI Taxonomy" id="1348662"/>
    <lineage>
        <taxon>Bacteria</taxon>
        <taxon>Bacillati</taxon>
        <taxon>Actinomycetota</taxon>
        <taxon>Actinomycetes</taxon>
        <taxon>Mycobacteriales</taxon>
        <taxon>Corynebacteriaceae</taxon>
        <taxon>Corynebacterium</taxon>
    </lineage>
</organism>
<reference evidence="2 3" key="1">
    <citation type="journal article" date="2013" name="Genome Announc.">
        <title>Whole-Genome Sequence of the Clinical Strain Corynebacterium argentoratense DSM 44202, Isolated from a Human Throat Specimen.</title>
        <authorList>
            <person name="Bomholt C."/>
            <person name="Glaub A."/>
            <person name="Gravermann K."/>
            <person name="Albersmeier A."/>
            <person name="Brinkrolf K."/>
            <person name="Ruckert C."/>
            <person name="Tauch A."/>
        </authorList>
    </citation>
    <scope>NUCLEOTIDE SEQUENCE [LARGE SCALE GENOMIC DNA]</scope>
    <source>
        <strain evidence="2">DSM 44202</strain>
    </source>
</reference>
<dbReference type="PATRIC" id="fig|1348662.3.peg.465"/>
<feature type="region of interest" description="Disordered" evidence="1">
    <location>
        <begin position="257"/>
        <end position="278"/>
    </location>
</feature>
<dbReference type="Pfam" id="PF21997">
    <property type="entry name" value="DUF6928"/>
    <property type="match status" value="1"/>
</dbReference>
<dbReference type="Proteomes" id="UP000016943">
    <property type="component" value="Chromosome"/>
</dbReference>
<accession>U3GXB2</accession>
<evidence type="ECO:0000313" key="3">
    <source>
        <dbReference type="Proteomes" id="UP000016943"/>
    </source>
</evidence>
<dbReference type="STRING" id="1348662.CARG_02345"/>
<dbReference type="KEGG" id="caz:CARG_02345"/>
<dbReference type="OrthoDB" id="4772769at2"/>
<keyword evidence="3" id="KW-1185">Reference proteome</keyword>
<name>U3GXB2_9CORY</name>
<protein>
    <submittedName>
        <fullName evidence="2">Uncharacterized protein</fullName>
    </submittedName>
</protein>
<gene>
    <name evidence="2" type="ORF">CARG_02345</name>
</gene>
<evidence type="ECO:0000313" key="2">
    <source>
        <dbReference type="EMBL" id="AGU14631.1"/>
    </source>
</evidence>
<proteinExistence type="predicted"/>
<dbReference type="EMBL" id="CP006365">
    <property type="protein sequence ID" value="AGU14631.1"/>
    <property type="molecule type" value="Genomic_DNA"/>
</dbReference>
<feature type="compositionally biased region" description="Basic and acidic residues" evidence="1">
    <location>
        <begin position="267"/>
        <end position="278"/>
    </location>
</feature>
<dbReference type="eggNOG" id="ENOG5031CVH">
    <property type="taxonomic scope" value="Bacteria"/>
</dbReference>
<dbReference type="HOGENOM" id="CLU_062995_0_0_11"/>